<name>A0A0R3PPS8_ANGCS</name>
<dbReference type="WBParaSite" id="ACOC_0000724101-mRNA-1">
    <property type="protein sequence ID" value="ACOC_0000724101-mRNA-1"/>
    <property type="gene ID" value="ACOC_0000724101"/>
</dbReference>
<sequence length="165" mass="18832">LQLYPCVVVLLYAVLHLILTGLSLYGFYSSRPAFVRPFLLDVALSFLFLLAFIFISAFLYWRLDMNASQEESDMKKECLRNVYIGAAFVFSYLLWLIVSIAAYKDTKKLYTEFTSWTAEYENSMRSKANKSNKSAKIDQTSIISTSSDLMLTKNSAVNLRLSVPL</sequence>
<reference evidence="2" key="1">
    <citation type="submission" date="2017-02" db="UniProtKB">
        <authorList>
            <consortium name="WormBaseParasite"/>
        </authorList>
    </citation>
    <scope>IDENTIFICATION</scope>
</reference>
<protein>
    <submittedName>
        <fullName evidence="2">MARVEL domain-containing protein</fullName>
    </submittedName>
</protein>
<keyword evidence="1" id="KW-0472">Membrane</keyword>
<evidence type="ECO:0000256" key="1">
    <source>
        <dbReference type="SAM" id="Phobius"/>
    </source>
</evidence>
<accession>A0A0R3PPS8</accession>
<feature type="transmembrane region" description="Helical" evidence="1">
    <location>
        <begin position="6"/>
        <end position="27"/>
    </location>
</feature>
<evidence type="ECO:0000313" key="2">
    <source>
        <dbReference type="WBParaSite" id="ACOC_0000724101-mRNA-1"/>
    </source>
</evidence>
<feature type="transmembrane region" description="Helical" evidence="1">
    <location>
        <begin position="39"/>
        <end position="61"/>
    </location>
</feature>
<dbReference type="AlphaFoldDB" id="A0A0R3PPS8"/>
<proteinExistence type="predicted"/>
<keyword evidence="1" id="KW-1133">Transmembrane helix</keyword>
<keyword evidence="1" id="KW-0812">Transmembrane</keyword>
<organism evidence="2">
    <name type="scientific">Angiostrongylus costaricensis</name>
    <name type="common">Nematode worm</name>
    <dbReference type="NCBI Taxonomy" id="334426"/>
    <lineage>
        <taxon>Eukaryota</taxon>
        <taxon>Metazoa</taxon>
        <taxon>Ecdysozoa</taxon>
        <taxon>Nematoda</taxon>
        <taxon>Chromadorea</taxon>
        <taxon>Rhabditida</taxon>
        <taxon>Rhabditina</taxon>
        <taxon>Rhabditomorpha</taxon>
        <taxon>Strongyloidea</taxon>
        <taxon>Metastrongylidae</taxon>
        <taxon>Angiostrongylus</taxon>
    </lineage>
</organism>
<feature type="transmembrane region" description="Helical" evidence="1">
    <location>
        <begin position="81"/>
        <end position="103"/>
    </location>
</feature>